<gene>
    <name evidence="2" type="ORF">KYN89_12915</name>
</gene>
<dbReference type="Proteomes" id="UP000759298">
    <property type="component" value="Unassembled WGS sequence"/>
</dbReference>
<evidence type="ECO:0000313" key="3">
    <source>
        <dbReference type="Proteomes" id="UP000759298"/>
    </source>
</evidence>
<evidence type="ECO:0000313" key="2">
    <source>
        <dbReference type="EMBL" id="MBY8337944.1"/>
    </source>
</evidence>
<feature type="chain" id="PRO_5045718832" evidence="1">
    <location>
        <begin position="29"/>
        <end position="219"/>
    </location>
</feature>
<name>A0ABS7PFU0_9SPHN</name>
<keyword evidence="1" id="KW-0732">Signal</keyword>
<protein>
    <submittedName>
        <fullName evidence="2">Uncharacterized protein</fullName>
    </submittedName>
</protein>
<keyword evidence="3" id="KW-1185">Reference proteome</keyword>
<sequence length="219" mass="23945">MLKRSLILAAASVALLGTGIAVVPSAPAAAQSARSTWSIGPVVRGKNSSYRMPATMQDTARGAVFDFPYPSPAAGHVHYVTTATRPLAGAKRITMRYRIDAARGVRFVPEEDPQNTATLSLYFQRAGDRWTMRTPHHRWYAPNDKVIPLSRGTHEVSIDLDEEWIAMVGGTSYTLPEAFDRALDRTAQVGFVFGSPALRGHGVYATGPARFTLLDFRIE</sequence>
<organism evidence="2 3">
    <name type="scientific">Alteriqipengyuania abyssalis</name>
    <dbReference type="NCBI Taxonomy" id="2860200"/>
    <lineage>
        <taxon>Bacteria</taxon>
        <taxon>Pseudomonadati</taxon>
        <taxon>Pseudomonadota</taxon>
        <taxon>Alphaproteobacteria</taxon>
        <taxon>Sphingomonadales</taxon>
        <taxon>Erythrobacteraceae</taxon>
        <taxon>Alteriqipengyuania</taxon>
    </lineage>
</organism>
<dbReference type="RefSeq" id="WP_222825428.1">
    <property type="nucleotide sequence ID" value="NZ_JAHWXP010000003.1"/>
</dbReference>
<comment type="caution">
    <text evidence="2">The sequence shown here is derived from an EMBL/GenBank/DDBJ whole genome shotgun (WGS) entry which is preliminary data.</text>
</comment>
<evidence type="ECO:0000256" key="1">
    <source>
        <dbReference type="SAM" id="SignalP"/>
    </source>
</evidence>
<feature type="signal peptide" evidence="1">
    <location>
        <begin position="1"/>
        <end position="28"/>
    </location>
</feature>
<dbReference type="EMBL" id="JAHWXP010000003">
    <property type="protein sequence ID" value="MBY8337944.1"/>
    <property type="molecule type" value="Genomic_DNA"/>
</dbReference>
<accession>A0ABS7PFU0</accession>
<proteinExistence type="predicted"/>
<reference evidence="2 3" key="1">
    <citation type="submission" date="2021-07" db="EMBL/GenBank/DDBJ databases">
        <title>Alteriqipengyuania abyssalis NZ-12B nov, sp.nov isolated from deep sea sponge in pacific ocean.</title>
        <authorList>
            <person name="Tareen S."/>
            <person name="Wink J."/>
        </authorList>
    </citation>
    <scope>NUCLEOTIDE SEQUENCE [LARGE SCALE GENOMIC DNA]</scope>
    <source>
        <strain evidence="2 3">NZ-12B</strain>
    </source>
</reference>